<dbReference type="Proteomes" id="UP000193207">
    <property type="component" value="Unassembled WGS sequence"/>
</dbReference>
<evidence type="ECO:0000256" key="1">
    <source>
        <dbReference type="ARBA" id="ARBA00022729"/>
    </source>
</evidence>
<protein>
    <submittedName>
        <fullName evidence="4">Polysaccharide biosynthesis/export protein</fullName>
    </submittedName>
</protein>
<evidence type="ECO:0000313" key="5">
    <source>
        <dbReference type="Proteomes" id="UP000193207"/>
    </source>
</evidence>
<feature type="domain" description="Polysaccharide export protein N-terminal" evidence="3">
    <location>
        <begin position="88"/>
        <end position="171"/>
    </location>
</feature>
<dbReference type="PANTHER" id="PTHR33619:SF3">
    <property type="entry name" value="POLYSACCHARIDE EXPORT PROTEIN GFCE-RELATED"/>
    <property type="match status" value="1"/>
</dbReference>
<proteinExistence type="predicted"/>
<dbReference type="Gene3D" id="3.30.1950.10">
    <property type="entry name" value="wza like domain"/>
    <property type="match status" value="1"/>
</dbReference>
<accession>A0A1X6YPB4</accession>
<reference evidence="4 5" key="1">
    <citation type="submission" date="2017-03" db="EMBL/GenBank/DDBJ databases">
        <authorList>
            <person name="Afonso C.L."/>
            <person name="Miller P.J."/>
            <person name="Scott M.A."/>
            <person name="Spackman E."/>
            <person name="Goraichik I."/>
            <person name="Dimitrov K.M."/>
            <person name="Suarez D.L."/>
            <person name="Swayne D.E."/>
        </authorList>
    </citation>
    <scope>NUCLEOTIDE SEQUENCE [LARGE SCALE GENOMIC DNA]</scope>
    <source>
        <strain evidence="4 5">CECT 8110</strain>
    </source>
</reference>
<dbReference type="EMBL" id="FWFU01000001">
    <property type="protein sequence ID" value="SLN27204.1"/>
    <property type="molecule type" value="Genomic_DNA"/>
</dbReference>
<feature type="signal peptide" evidence="2">
    <location>
        <begin position="1"/>
        <end position="36"/>
    </location>
</feature>
<evidence type="ECO:0000256" key="2">
    <source>
        <dbReference type="SAM" id="SignalP"/>
    </source>
</evidence>
<dbReference type="PANTHER" id="PTHR33619">
    <property type="entry name" value="POLYSACCHARIDE EXPORT PROTEIN GFCE-RELATED"/>
    <property type="match status" value="1"/>
</dbReference>
<dbReference type="InterPro" id="IPR049712">
    <property type="entry name" value="Poly_export"/>
</dbReference>
<sequence length="380" mass="40288">MHVKSLGVMGMVRVRRFLVQGACLLLLAACSLPRGAALQSEILNETGARHPSFQVVKVTRESAPRLAGWPVTGWSGGYRWFAASRGPDAALIQSGDRLELAVWESQENSLLAGAGSKMTALPAMMVSSGGTVFVPYVGEVAVRGLTETEARNRIQKELEDISVSSQVQISVVAGRNNSVDLVGGVGAPGRYPLEGRNESLLGVIAQGGGILPGLRNPLVRLQRNGQGYEVLARRLLETPDYNVWLRGGDQITVVEDTRSFNVLGAAGRQERIYFETEHMSAMDALSAMGGLDAGRANPRGILILRDYRADDLNPGGAGPEMQQVVFTIDLTGADGLFAARSFRVNPGDTLLATESPVNGARTILGLLGTVIGLGNAANDA</sequence>
<dbReference type="InterPro" id="IPR003715">
    <property type="entry name" value="Poly_export_N"/>
</dbReference>
<dbReference type="Pfam" id="PF02563">
    <property type="entry name" value="Poly_export"/>
    <property type="match status" value="1"/>
</dbReference>
<keyword evidence="5" id="KW-1185">Reference proteome</keyword>
<feature type="chain" id="PRO_5012914179" evidence="2">
    <location>
        <begin position="37"/>
        <end position="380"/>
    </location>
</feature>
<organism evidence="4 5">
    <name type="scientific">Roseovarius halotolerans</name>
    <dbReference type="NCBI Taxonomy" id="505353"/>
    <lineage>
        <taxon>Bacteria</taxon>
        <taxon>Pseudomonadati</taxon>
        <taxon>Pseudomonadota</taxon>
        <taxon>Alphaproteobacteria</taxon>
        <taxon>Rhodobacterales</taxon>
        <taxon>Roseobacteraceae</taxon>
        <taxon>Roseovarius</taxon>
    </lineage>
</organism>
<dbReference type="AlphaFoldDB" id="A0A1X6YPB4"/>
<dbReference type="PROSITE" id="PS51257">
    <property type="entry name" value="PROKAR_LIPOPROTEIN"/>
    <property type="match status" value="1"/>
</dbReference>
<evidence type="ECO:0000313" key="4">
    <source>
        <dbReference type="EMBL" id="SLN27204.1"/>
    </source>
</evidence>
<dbReference type="Gene3D" id="3.10.560.10">
    <property type="entry name" value="Outer membrane lipoprotein wza domain like"/>
    <property type="match status" value="2"/>
</dbReference>
<keyword evidence="1 2" id="KW-0732">Signal</keyword>
<name>A0A1X6YPB4_9RHOB</name>
<evidence type="ECO:0000259" key="3">
    <source>
        <dbReference type="Pfam" id="PF02563"/>
    </source>
</evidence>
<dbReference type="GO" id="GO:0015159">
    <property type="term" value="F:polysaccharide transmembrane transporter activity"/>
    <property type="evidence" value="ECO:0007669"/>
    <property type="project" value="InterPro"/>
</dbReference>
<gene>
    <name evidence="4" type="ORF">ROH8110_01296</name>
</gene>